<comment type="caution">
    <text evidence="1">The sequence shown here is derived from an EMBL/GenBank/DDBJ whole genome shotgun (WGS) entry which is preliminary data.</text>
</comment>
<reference evidence="1 2" key="1">
    <citation type="submission" date="2016-03" db="EMBL/GenBank/DDBJ databases">
        <title>Choanephora cucurbitarum.</title>
        <authorList>
            <person name="Min B."/>
            <person name="Park H."/>
            <person name="Park J.-H."/>
            <person name="Shin H.-D."/>
            <person name="Choi I.-G."/>
        </authorList>
    </citation>
    <scope>NUCLEOTIDE SEQUENCE [LARGE SCALE GENOMIC DNA]</scope>
    <source>
        <strain evidence="1 2">KUS-F28377</strain>
    </source>
</reference>
<dbReference type="AlphaFoldDB" id="A0A1C7MU67"/>
<sequence>MLDYLTGTFDSILQFVGNQHMLYYIESFNSFRQLQDSGVTFEILLFTMESIISVFFGVCFPHTVEYIEEDGIERFYMPVYEPSKA</sequence>
<name>A0A1C7MU67_9FUNG</name>
<keyword evidence="2" id="KW-1185">Reference proteome</keyword>
<accession>A0A1C7MU67</accession>
<proteinExistence type="predicted"/>
<organism evidence="1 2">
    <name type="scientific">Choanephora cucurbitarum</name>
    <dbReference type="NCBI Taxonomy" id="101091"/>
    <lineage>
        <taxon>Eukaryota</taxon>
        <taxon>Fungi</taxon>
        <taxon>Fungi incertae sedis</taxon>
        <taxon>Mucoromycota</taxon>
        <taxon>Mucoromycotina</taxon>
        <taxon>Mucoromycetes</taxon>
        <taxon>Mucorales</taxon>
        <taxon>Mucorineae</taxon>
        <taxon>Choanephoraceae</taxon>
        <taxon>Choanephoroideae</taxon>
        <taxon>Choanephora</taxon>
    </lineage>
</organism>
<dbReference type="Proteomes" id="UP000093000">
    <property type="component" value="Unassembled WGS sequence"/>
</dbReference>
<evidence type="ECO:0000313" key="2">
    <source>
        <dbReference type="Proteomes" id="UP000093000"/>
    </source>
</evidence>
<gene>
    <name evidence="1" type="ORF">A0J61_11561</name>
</gene>
<protein>
    <submittedName>
        <fullName evidence="1">Uncharacterized protein</fullName>
    </submittedName>
</protein>
<evidence type="ECO:0000313" key="1">
    <source>
        <dbReference type="EMBL" id="OBZ80390.1"/>
    </source>
</evidence>
<dbReference type="EMBL" id="LUGH01002195">
    <property type="protein sequence ID" value="OBZ80390.1"/>
    <property type="molecule type" value="Genomic_DNA"/>
</dbReference>
<dbReference type="InParanoid" id="A0A1C7MU67"/>